<gene>
    <name evidence="2" type="ORF">METZ01_LOCUS272739</name>
</gene>
<dbReference type="AlphaFoldDB" id="A0A382K882"/>
<dbReference type="GO" id="GO:0016405">
    <property type="term" value="F:CoA-ligase activity"/>
    <property type="evidence" value="ECO:0007669"/>
    <property type="project" value="TreeGrafter"/>
</dbReference>
<protein>
    <recommendedName>
        <fullName evidence="1">AMP-dependent synthetase/ligase domain-containing protein</fullName>
    </recommendedName>
</protein>
<evidence type="ECO:0000259" key="1">
    <source>
        <dbReference type="Pfam" id="PF00501"/>
    </source>
</evidence>
<organism evidence="2">
    <name type="scientific">marine metagenome</name>
    <dbReference type="NCBI Taxonomy" id="408172"/>
    <lineage>
        <taxon>unclassified sequences</taxon>
        <taxon>metagenomes</taxon>
        <taxon>ecological metagenomes</taxon>
    </lineage>
</organism>
<feature type="domain" description="AMP-dependent synthetase/ligase" evidence="1">
    <location>
        <begin position="130"/>
        <end position="422"/>
    </location>
</feature>
<dbReference type="Gene3D" id="3.40.50.980">
    <property type="match status" value="2"/>
</dbReference>
<dbReference type="InterPro" id="IPR020845">
    <property type="entry name" value="AMP-binding_CS"/>
</dbReference>
<proteinExistence type="predicted"/>
<dbReference type="PANTHER" id="PTHR24096">
    <property type="entry name" value="LONG-CHAIN-FATTY-ACID--COA LIGASE"/>
    <property type="match status" value="1"/>
</dbReference>
<name>A0A382K882_9ZZZZ</name>
<accession>A0A382K882</accession>
<feature type="non-terminal residue" evidence="2">
    <location>
        <position position="1"/>
    </location>
</feature>
<dbReference type="Pfam" id="PF00501">
    <property type="entry name" value="AMP-binding"/>
    <property type="match status" value="1"/>
</dbReference>
<feature type="non-terminal residue" evidence="2">
    <location>
        <position position="425"/>
    </location>
</feature>
<dbReference type="EMBL" id="UINC01078628">
    <property type="protein sequence ID" value="SVC19885.1"/>
    <property type="molecule type" value="Genomic_DNA"/>
</dbReference>
<sequence>IFKLSLNKLTRRGDRVRELDFEKIEEQREGTGLTDEEIAEKVGLLPEQVGVVRVFVERKYHRIDLHRRLFHLGGGKRWKAEEYQHPAERLKIREEGMMLRKALNFHPERAAYYLEKGYWANETMIQWLNKHASSHPNGEALITSDRVITWAEMKDSVDRLTNGLLGLGLMKGDVVAVQLPNIPEFLISYIAISAFGGVMQTLHMPYGEADIKFLLGHAKTRVVICLPAFREFSTAQVMVNLKEDGFGLKHVVVLGSEAPKGAVTLNSLMVEDKPVIGNPPVGSDPFLLLYTSGTTSNPKGVPLTYQNMLGHSRLCAPEFGMTRKDRVLSAAPLSHLYGLYSYHCSLFAGSAAVLLPAFSPSDMAQLVETAKPTAIFMGPAHAAAFRNTDLLSSHDFSSVKYSVFSGAYCPPDNLDWWQEQTGSGL</sequence>
<dbReference type="InterPro" id="IPR000873">
    <property type="entry name" value="AMP-dep_synth/lig_dom"/>
</dbReference>
<dbReference type="SUPFAM" id="SSF56801">
    <property type="entry name" value="Acetyl-CoA synthetase-like"/>
    <property type="match status" value="1"/>
</dbReference>
<dbReference type="PROSITE" id="PS00455">
    <property type="entry name" value="AMP_BINDING"/>
    <property type="match status" value="1"/>
</dbReference>
<reference evidence="2" key="1">
    <citation type="submission" date="2018-05" db="EMBL/GenBank/DDBJ databases">
        <authorList>
            <person name="Lanie J.A."/>
            <person name="Ng W.-L."/>
            <person name="Kazmierczak K.M."/>
            <person name="Andrzejewski T.M."/>
            <person name="Davidsen T.M."/>
            <person name="Wayne K.J."/>
            <person name="Tettelin H."/>
            <person name="Glass J.I."/>
            <person name="Rusch D."/>
            <person name="Podicherti R."/>
            <person name="Tsui H.-C.T."/>
            <person name="Winkler M.E."/>
        </authorList>
    </citation>
    <scope>NUCLEOTIDE SEQUENCE</scope>
</reference>
<evidence type="ECO:0000313" key="2">
    <source>
        <dbReference type="EMBL" id="SVC19885.1"/>
    </source>
</evidence>